<protein>
    <submittedName>
        <fullName evidence="1">Uncharacterized protein</fullName>
    </submittedName>
</protein>
<dbReference type="Gramene" id="ESW08005">
    <property type="protein sequence ID" value="ESW08005"/>
    <property type="gene ID" value="PHAVU_009G010400g"/>
</dbReference>
<dbReference type="EMBL" id="CM002296">
    <property type="protein sequence ID" value="ESW08005.1"/>
    <property type="molecule type" value="Genomic_DNA"/>
</dbReference>
<proteinExistence type="predicted"/>
<dbReference type="OrthoDB" id="5554229at2759"/>
<dbReference type="Proteomes" id="UP000000226">
    <property type="component" value="Chromosome 9"/>
</dbReference>
<reference evidence="2" key="1">
    <citation type="journal article" date="2014" name="Nat. Genet.">
        <title>A reference genome for common bean and genome-wide analysis of dual domestications.</title>
        <authorList>
            <person name="Schmutz J."/>
            <person name="McClean P.E."/>
            <person name="Mamidi S."/>
            <person name="Wu G.A."/>
            <person name="Cannon S.B."/>
            <person name="Grimwood J."/>
            <person name="Jenkins J."/>
            <person name="Shu S."/>
            <person name="Song Q."/>
            <person name="Chavarro C."/>
            <person name="Torres-Torres M."/>
            <person name="Geffroy V."/>
            <person name="Moghaddam S.M."/>
            <person name="Gao D."/>
            <person name="Abernathy B."/>
            <person name="Barry K."/>
            <person name="Blair M."/>
            <person name="Brick M.A."/>
            <person name="Chovatia M."/>
            <person name="Gepts P."/>
            <person name="Goodstein D.M."/>
            <person name="Gonzales M."/>
            <person name="Hellsten U."/>
            <person name="Hyten D.L."/>
            <person name="Jia G."/>
            <person name="Kelly J.D."/>
            <person name="Kudrna D."/>
            <person name="Lee R."/>
            <person name="Richard M.M."/>
            <person name="Miklas P.N."/>
            <person name="Osorno J.M."/>
            <person name="Rodrigues J."/>
            <person name="Thareau V."/>
            <person name="Urrea C.A."/>
            <person name="Wang M."/>
            <person name="Yu Y."/>
            <person name="Zhang M."/>
            <person name="Wing R.A."/>
            <person name="Cregan P.B."/>
            <person name="Rokhsar D.S."/>
            <person name="Jackson S.A."/>
        </authorList>
    </citation>
    <scope>NUCLEOTIDE SEQUENCE [LARGE SCALE GENOMIC DNA]</scope>
    <source>
        <strain evidence="2">cv. G19833</strain>
    </source>
</reference>
<gene>
    <name evidence="1" type="ORF">PHAVU_009G010400g</name>
</gene>
<organism evidence="1 2">
    <name type="scientific">Phaseolus vulgaris</name>
    <name type="common">Kidney bean</name>
    <name type="synonym">French bean</name>
    <dbReference type="NCBI Taxonomy" id="3885"/>
    <lineage>
        <taxon>Eukaryota</taxon>
        <taxon>Viridiplantae</taxon>
        <taxon>Streptophyta</taxon>
        <taxon>Embryophyta</taxon>
        <taxon>Tracheophyta</taxon>
        <taxon>Spermatophyta</taxon>
        <taxon>Magnoliopsida</taxon>
        <taxon>eudicotyledons</taxon>
        <taxon>Gunneridae</taxon>
        <taxon>Pentapetalae</taxon>
        <taxon>rosids</taxon>
        <taxon>fabids</taxon>
        <taxon>Fabales</taxon>
        <taxon>Fabaceae</taxon>
        <taxon>Papilionoideae</taxon>
        <taxon>50 kb inversion clade</taxon>
        <taxon>NPAAA clade</taxon>
        <taxon>indigoferoid/millettioid clade</taxon>
        <taxon>Phaseoleae</taxon>
        <taxon>Phaseolus</taxon>
    </lineage>
</organism>
<accession>V7ARR8</accession>
<evidence type="ECO:0000313" key="1">
    <source>
        <dbReference type="EMBL" id="ESW08005.1"/>
    </source>
</evidence>
<name>V7ARR8_PHAVU</name>
<keyword evidence="2" id="KW-1185">Reference proteome</keyword>
<evidence type="ECO:0000313" key="2">
    <source>
        <dbReference type="Proteomes" id="UP000000226"/>
    </source>
</evidence>
<dbReference type="AlphaFoldDB" id="V7ARR8"/>
<sequence>MLKKKGLTFEVGRWMFFKLRPHQQQTVPRRINQKLAPRFFGSFPLIDKKVVGDYVVDELAKLEDELDKIEEHEVILVVRDSHQGDQLVRLVR</sequence>